<dbReference type="PROSITE" id="PS51257">
    <property type="entry name" value="PROKAR_LIPOPROTEIN"/>
    <property type="match status" value="1"/>
</dbReference>
<reference evidence="2" key="1">
    <citation type="submission" date="2016-04" db="EMBL/GenBank/DDBJ databases">
        <authorList>
            <person name="Evans L.H."/>
            <person name="Alamgir A."/>
            <person name="Owens N."/>
            <person name="Weber N.D."/>
            <person name="Virtaneva K."/>
            <person name="Barbian K."/>
            <person name="Babar A."/>
            <person name="Rosenke K."/>
        </authorList>
    </citation>
    <scope>NUCLEOTIDE SEQUENCE</scope>
    <source>
        <strain evidence="2">92-2</strain>
    </source>
</reference>
<dbReference type="RefSeq" id="WP_227118214.1">
    <property type="nucleotide sequence ID" value="NZ_LT598928.1"/>
</dbReference>
<organism evidence="2">
    <name type="scientific">uncultured Desulfovibrio sp</name>
    <dbReference type="NCBI Taxonomy" id="167968"/>
    <lineage>
        <taxon>Bacteria</taxon>
        <taxon>Pseudomonadati</taxon>
        <taxon>Thermodesulfobacteriota</taxon>
        <taxon>Desulfovibrionia</taxon>
        <taxon>Desulfovibrionales</taxon>
        <taxon>Desulfovibrionaceae</taxon>
        <taxon>Desulfovibrio</taxon>
        <taxon>environmental samples</taxon>
    </lineage>
</organism>
<evidence type="ECO:0000256" key="1">
    <source>
        <dbReference type="SAM" id="SignalP"/>
    </source>
</evidence>
<dbReference type="InterPro" id="IPR032621">
    <property type="entry name" value="DUF4881"/>
</dbReference>
<proteinExistence type="predicted"/>
<dbReference type="EMBL" id="FLUP01000001">
    <property type="protein sequence ID" value="SBW09678.1"/>
    <property type="molecule type" value="Genomic_DNA"/>
</dbReference>
<evidence type="ECO:0008006" key="3">
    <source>
        <dbReference type="Google" id="ProtNLM"/>
    </source>
</evidence>
<dbReference type="AlphaFoldDB" id="A0A212KDJ7"/>
<gene>
    <name evidence="2" type="ORF">KM92DES2_12760</name>
</gene>
<name>A0A212KDJ7_9BACT</name>
<feature type="chain" id="PRO_5013256461" description="Lipoprotein" evidence="1">
    <location>
        <begin position="18"/>
        <end position="198"/>
    </location>
</feature>
<evidence type="ECO:0000313" key="2">
    <source>
        <dbReference type="EMBL" id="SBW09678.1"/>
    </source>
</evidence>
<accession>A0A212KDJ7</accession>
<dbReference type="Pfam" id="PF16222">
    <property type="entry name" value="DUF4881"/>
    <property type="match status" value="1"/>
</dbReference>
<keyword evidence="1" id="KW-0732">Signal</keyword>
<sequence>MKIRNLMLMLAMAFSVALLTGCNFDGGVEQGRCVAFDATAKTLTIVVDVTHDQFNPHYSGGTHTFKLPVESKDMGPTPSVGGRLMIDLAKNTVLIYDQKTNSVRELAVQFTDVEKNVGSDHPKVKGKTFPIIDKDQQTVTVYSGRQKSLITFKIPAEAQDYPAYVWTAGDEMRIAYRNADKAQAMRIMNVSKTNIFKK</sequence>
<protein>
    <recommendedName>
        <fullName evidence="3">Lipoprotein</fullName>
    </recommendedName>
</protein>
<feature type="signal peptide" evidence="1">
    <location>
        <begin position="1"/>
        <end position="17"/>
    </location>
</feature>